<keyword evidence="4 7" id="KW-0220">Diaminopimelate biosynthesis</keyword>
<dbReference type="PROSITE" id="PS00101">
    <property type="entry name" value="HEXAPEP_TRANSFERASES"/>
    <property type="match status" value="1"/>
</dbReference>
<dbReference type="InterPro" id="IPR011004">
    <property type="entry name" value="Trimer_LpxA-like_sf"/>
</dbReference>
<dbReference type="Proteomes" id="UP000290567">
    <property type="component" value="Unassembled WGS sequence"/>
</dbReference>
<keyword evidence="10" id="KW-1185">Reference proteome</keyword>
<dbReference type="Pfam" id="PF08503">
    <property type="entry name" value="DapH_N"/>
    <property type="match status" value="1"/>
</dbReference>
<evidence type="ECO:0000256" key="4">
    <source>
        <dbReference type="ARBA" id="ARBA00022915"/>
    </source>
</evidence>
<evidence type="ECO:0000259" key="8">
    <source>
        <dbReference type="Pfam" id="PF08503"/>
    </source>
</evidence>
<dbReference type="PANTHER" id="PTHR43300:SF10">
    <property type="entry name" value="2,3,4,5-TETRAHYDROPYRIDINE-2,6-DICARBOXYLATE N-ACETYLTRANSFERASE"/>
    <property type="match status" value="1"/>
</dbReference>
<comment type="function">
    <text evidence="7">Catalyzes the transfer of an acetyl group from acetyl-CoA to tetrahydrodipicolinate.</text>
</comment>
<evidence type="ECO:0000256" key="2">
    <source>
        <dbReference type="ARBA" id="ARBA00022679"/>
    </source>
</evidence>
<dbReference type="Pfam" id="PF14602">
    <property type="entry name" value="Hexapep_2"/>
    <property type="match status" value="1"/>
</dbReference>
<dbReference type="Gene3D" id="2.160.10.10">
    <property type="entry name" value="Hexapeptide repeat proteins"/>
    <property type="match status" value="1"/>
</dbReference>
<evidence type="ECO:0000313" key="9">
    <source>
        <dbReference type="EMBL" id="GCF93050.1"/>
    </source>
</evidence>
<keyword evidence="5 7" id="KW-0457">Lysine biosynthesis</keyword>
<dbReference type="NCBIfam" id="TIGR03532">
    <property type="entry name" value="DapD_Ac"/>
    <property type="match status" value="1"/>
</dbReference>
<comment type="similarity">
    <text evidence="7">Belongs to the transferase hexapeptide repeat family. DapH subfamily.</text>
</comment>
<dbReference type="HAMAP" id="MF_01691">
    <property type="entry name" value="DapH"/>
    <property type="match status" value="1"/>
</dbReference>
<dbReference type="GO" id="GO:0047200">
    <property type="term" value="F:tetrahydrodipicolinate N-acetyltransferase activity"/>
    <property type="evidence" value="ECO:0007669"/>
    <property type="project" value="UniProtKB-UniRule"/>
</dbReference>
<keyword evidence="1 7" id="KW-0028">Amino-acid biosynthesis</keyword>
<dbReference type="CDD" id="cd03350">
    <property type="entry name" value="LbH_THP_succinylT"/>
    <property type="match status" value="1"/>
</dbReference>
<proteinExistence type="inferred from homology"/>
<dbReference type="UniPathway" id="UPA00034">
    <property type="reaction ID" value="UER00022"/>
</dbReference>
<evidence type="ECO:0000256" key="5">
    <source>
        <dbReference type="ARBA" id="ARBA00023154"/>
    </source>
</evidence>
<sequence length="236" mass="24834">MSAKLTDPYEIAKFIKNAEKTTPVKAYVQGDLAAVKSDQVKIFGQGHSWIWIGNAEDVKALMSEHDDRITESHIEYDRRSSAVPMLDITEVNARIEPGAMIRDRVSIGDHAVIMMGAIINIGASVGESTMIDMGAILGARATVGKRAHIGAGAVLAGVLEPPSATPVIIEDNVLVGANAVVLEGVRVGKDAVVAAGAIVTEDVPAGAVVAGSPARVIKMKDEKTAGKTEFLDDLRK</sequence>
<dbReference type="EC" id="2.3.1.89" evidence="7"/>
<evidence type="ECO:0000313" key="10">
    <source>
        <dbReference type="Proteomes" id="UP000290567"/>
    </source>
</evidence>
<organism evidence="9 10">
    <name type="scientific">Enterococcus florum</name>
    <dbReference type="NCBI Taxonomy" id="2480627"/>
    <lineage>
        <taxon>Bacteria</taxon>
        <taxon>Bacillati</taxon>
        <taxon>Bacillota</taxon>
        <taxon>Bacilli</taxon>
        <taxon>Lactobacillales</taxon>
        <taxon>Enterococcaceae</taxon>
        <taxon>Enterococcus</taxon>
    </lineage>
</organism>
<dbReference type="SUPFAM" id="SSF51161">
    <property type="entry name" value="Trimeric LpxA-like enzymes"/>
    <property type="match status" value="1"/>
</dbReference>
<dbReference type="AlphaFoldDB" id="A0A4P5P5T0"/>
<comment type="pathway">
    <text evidence="7">Amino-acid biosynthesis; L-lysine biosynthesis via DAP pathway; LL-2,6-diaminopimelate from (S)-tetrahydrodipicolinate (acetylase route): step 1/3.</text>
</comment>
<protein>
    <recommendedName>
        <fullName evidence="7">2,3,4,5-tetrahydropyridine-2,6-dicarboxylate N-acetyltransferase</fullName>
        <ecNumber evidence="7">2.3.1.89</ecNumber>
    </recommendedName>
    <alternativeName>
        <fullName evidence="7">Tetrahydrodipicolinate N-acetyltransferase</fullName>
        <shortName evidence="7">THP acetyltransferase</shortName>
        <shortName evidence="7">Tetrahydropicolinate acetylase</shortName>
    </alternativeName>
</protein>
<keyword evidence="3 7" id="KW-0677">Repeat</keyword>
<dbReference type="InterPro" id="IPR019873">
    <property type="entry name" value="DapH"/>
</dbReference>
<dbReference type="InterPro" id="IPR013710">
    <property type="entry name" value="DapH_N"/>
</dbReference>
<dbReference type="PANTHER" id="PTHR43300">
    <property type="entry name" value="ACETYLTRANSFERASE"/>
    <property type="match status" value="1"/>
</dbReference>
<evidence type="ECO:0000256" key="7">
    <source>
        <dbReference type="HAMAP-Rule" id="MF_01691"/>
    </source>
</evidence>
<dbReference type="InterPro" id="IPR050179">
    <property type="entry name" value="Trans_hexapeptide_repeat"/>
</dbReference>
<gene>
    <name evidence="7 9" type="primary">dapH</name>
    <name evidence="9" type="ORF">NRIC_09410</name>
</gene>
<dbReference type="GO" id="GO:0009089">
    <property type="term" value="P:lysine biosynthetic process via diaminopimelate"/>
    <property type="evidence" value="ECO:0007669"/>
    <property type="project" value="UniProtKB-UniRule"/>
</dbReference>
<dbReference type="Gene3D" id="3.30.70.250">
    <property type="entry name" value="Malonyl-CoA ACP transacylase, ACP-binding"/>
    <property type="match status" value="1"/>
</dbReference>
<keyword evidence="2 7" id="KW-0808">Transferase</keyword>
<dbReference type="EMBL" id="BJCC01000008">
    <property type="protein sequence ID" value="GCF93050.1"/>
    <property type="molecule type" value="Genomic_DNA"/>
</dbReference>
<keyword evidence="6 7" id="KW-0012">Acyltransferase</keyword>
<feature type="domain" description="2,3,4,5-tetrahydropyridine-2,6-dicarboxylate N-acetyltransferase N-terminal" evidence="8">
    <location>
        <begin position="6"/>
        <end position="88"/>
    </location>
</feature>
<evidence type="ECO:0000256" key="3">
    <source>
        <dbReference type="ARBA" id="ARBA00022737"/>
    </source>
</evidence>
<dbReference type="Pfam" id="PF00132">
    <property type="entry name" value="Hexapep"/>
    <property type="match status" value="1"/>
</dbReference>
<reference evidence="10" key="1">
    <citation type="submission" date="2019-02" db="EMBL/GenBank/DDBJ databases">
        <title>Draft genome sequence of Enterococcus sp. Gos25-1.</title>
        <authorList>
            <person name="Tanaka N."/>
            <person name="Shiwa Y."/>
            <person name="Fujita N."/>
        </authorList>
    </citation>
    <scope>NUCLEOTIDE SEQUENCE [LARGE SCALE GENOMIC DNA]</scope>
    <source>
        <strain evidence="10">Gos25-1</strain>
    </source>
</reference>
<comment type="catalytic activity">
    <reaction evidence="7">
        <text>(S)-2,3,4,5-tetrahydrodipicolinate + acetyl-CoA + H2O = L-2-acetamido-6-oxoheptanedioate + CoA</text>
        <dbReference type="Rhea" id="RHEA:13085"/>
        <dbReference type="ChEBI" id="CHEBI:15377"/>
        <dbReference type="ChEBI" id="CHEBI:16845"/>
        <dbReference type="ChEBI" id="CHEBI:57287"/>
        <dbReference type="ChEBI" id="CHEBI:57288"/>
        <dbReference type="ChEBI" id="CHEBI:58117"/>
        <dbReference type="EC" id="2.3.1.89"/>
    </reaction>
</comment>
<name>A0A4P5P5T0_9ENTE</name>
<dbReference type="InterPro" id="IPR018357">
    <property type="entry name" value="Hexapep_transf_CS"/>
</dbReference>
<evidence type="ECO:0000256" key="6">
    <source>
        <dbReference type="ARBA" id="ARBA00023315"/>
    </source>
</evidence>
<dbReference type="InterPro" id="IPR001451">
    <property type="entry name" value="Hexapep"/>
</dbReference>
<dbReference type="RefSeq" id="WP_373862068.1">
    <property type="nucleotide sequence ID" value="NZ_BJCC01000008.1"/>
</dbReference>
<dbReference type="GO" id="GO:0019877">
    <property type="term" value="P:diaminopimelate biosynthetic process"/>
    <property type="evidence" value="ECO:0007669"/>
    <property type="project" value="UniProtKB-UniRule"/>
</dbReference>
<comment type="caution">
    <text evidence="9">The sequence shown here is derived from an EMBL/GenBank/DDBJ whole genome shotgun (WGS) entry which is preliminary data.</text>
</comment>
<evidence type="ECO:0000256" key="1">
    <source>
        <dbReference type="ARBA" id="ARBA00022605"/>
    </source>
</evidence>
<accession>A0A4P5P5T0</accession>